<gene>
    <name evidence="2" type="ORF">FSCOSCO3_A007288</name>
</gene>
<feature type="chain" id="PRO_5043965300" evidence="1">
    <location>
        <begin position="19"/>
        <end position="314"/>
    </location>
</feature>
<dbReference type="AlphaFoldDB" id="A0AAV1NH11"/>
<organism evidence="2 3">
    <name type="scientific">Scomber scombrus</name>
    <name type="common">Atlantic mackerel</name>
    <name type="synonym">Scomber vernalis</name>
    <dbReference type="NCBI Taxonomy" id="13677"/>
    <lineage>
        <taxon>Eukaryota</taxon>
        <taxon>Metazoa</taxon>
        <taxon>Chordata</taxon>
        <taxon>Craniata</taxon>
        <taxon>Vertebrata</taxon>
        <taxon>Euteleostomi</taxon>
        <taxon>Actinopterygii</taxon>
        <taxon>Neopterygii</taxon>
        <taxon>Teleostei</taxon>
        <taxon>Neoteleostei</taxon>
        <taxon>Acanthomorphata</taxon>
        <taxon>Pelagiaria</taxon>
        <taxon>Scombriformes</taxon>
        <taxon>Scombridae</taxon>
        <taxon>Scomber</taxon>
    </lineage>
</organism>
<proteinExistence type="predicted"/>
<name>A0AAV1NH11_SCOSC</name>
<evidence type="ECO:0000313" key="2">
    <source>
        <dbReference type="EMBL" id="CAK6958460.1"/>
    </source>
</evidence>
<feature type="signal peptide" evidence="1">
    <location>
        <begin position="1"/>
        <end position="18"/>
    </location>
</feature>
<keyword evidence="3" id="KW-1185">Reference proteome</keyword>
<protein>
    <submittedName>
        <fullName evidence="2">Uncharacterized protein</fullName>
    </submittedName>
</protein>
<evidence type="ECO:0000256" key="1">
    <source>
        <dbReference type="SAM" id="SignalP"/>
    </source>
</evidence>
<accession>A0AAV1NH11</accession>
<keyword evidence="1" id="KW-0732">Signal</keyword>
<dbReference type="EMBL" id="CAWUFR010000034">
    <property type="protein sequence ID" value="CAK6958460.1"/>
    <property type="molecule type" value="Genomic_DNA"/>
</dbReference>
<comment type="caution">
    <text evidence="2">The sequence shown here is derived from an EMBL/GenBank/DDBJ whole genome shotgun (WGS) entry which is preliminary data.</text>
</comment>
<reference evidence="2 3" key="1">
    <citation type="submission" date="2024-01" db="EMBL/GenBank/DDBJ databases">
        <authorList>
            <person name="Alioto T."/>
            <person name="Alioto T."/>
            <person name="Gomez Garrido J."/>
        </authorList>
    </citation>
    <scope>NUCLEOTIDE SEQUENCE [LARGE SCALE GENOMIC DNA]</scope>
</reference>
<evidence type="ECO:0000313" key="3">
    <source>
        <dbReference type="Proteomes" id="UP001314229"/>
    </source>
</evidence>
<sequence length="314" mass="32403">MLCILLVIFQTLAVVVEGGSSGSGEAVAIAGVQNNGAAAGNNANPIAPNGVQLNVDALLAQLLKVGGPILIQPLRNPIGQQLIPIGALQQGGPYLVGANLNPQGQVAQAARGGQFIVFPMQPQINNRGIPQGAMLTPGQMQLLTAAGLNNQQQPGAAGGRAIGSLRFQRSVAARLRRTQSSVMKVDAGIGKLLQTQLLLQAMNQGMLGGLNGGLGNPGMMNAGLNAGLNQQLMANLIRQPQLAQPVGGLPAGMGALPNGFAIPANAIPLQQALMQRLRRHAMRQENILRATVDTQIPAPTEMKTPIDNGLNGMN</sequence>
<dbReference type="Proteomes" id="UP001314229">
    <property type="component" value="Unassembled WGS sequence"/>
</dbReference>